<reference evidence="1" key="2">
    <citation type="journal article" date="2015" name="Fish Shellfish Immunol.">
        <title>Early steps in the European eel (Anguilla anguilla)-Vibrio vulnificus interaction in the gills: Role of the RtxA13 toxin.</title>
        <authorList>
            <person name="Callol A."/>
            <person name="Pajuelo D."/>
            <person name="Ebbesson L."/>
            <person name="Teles M."/>
            <person name="MacKenzie S."/>
            <person name="Amaro C."/>
        </authorList>
    </citation>
    <scope>NUCLEOTIDE SEQUENCE</scope>
</reference>
<dbReference type="EMBL" id="GBXM01075513">
    <property type="protein sequence ID" value="JAH33064.1"/>
    <property type="molecule type" value="Transcribed_RNA"/>
</dbReference>
<reference evidence="1" key="1">
    <citation type="submission" date="2014-11" db="EMBL/GenBank/DDBJ databases">
        <authorList>
            <person name="Amaro Gonzalez C."/>
        </authorList>
    </citation>
    <scope>NUCLEOTIDE SEQUENCE</scope>
</reference>
<evidence type="ECO:0000313" key="1">
    <source>
        <dbReference type="EMBL" id="JAH33064.1"/>
    </source>
</evidence>
<protein>
    <submittedName>
        <fullName evidence="1">Uncharacterized protein</fullName>
    </submittedName>
</protein>
<accession>A0A0E9RVB6</accession>
<organism evidence="1">
    <name type="scientific">Anguilla anguilla</name>
    <name type="common">European freshwater eel</name>
    <name type="synonym">Muraena anguilla</name>
    <dbReference type="NCBI Taxonomy" id="7936"/>
    <lineage>
        <taxon>Eukaryota</taxon>
        <taxon>Metazoa</taxon>
        <taxon>Chordata</taxon>
        <taxon>Craniata</taxon>
        <taxon>Vertebrata</taxon>
        <taxon>Euteleostomi</taxon>
        <taxon>Actinopterygii</taxon>
        <taxon>Neopterygii</taxon>
        <taxon>Teleostei</taxon>
        <taxon>Anguilliformes</taxon>
        <taxon>Anguillidae</taxon>
        <taxon>Anguilla</taxon>
    </lineage>
</organism>
<sequence length="18" mass="2092">MQRNTGTALNFLFATHRN</sequence>
<dbReference type="AlphaFoldDB" id="A0A0E9RVB6"/>
<proteinExistence type="predicted"/>
<name>A0A0E9RVB6_ANGAN</name>